<dbReference type="EMBL" id="HBGV01002721">
    <property type="protein sequence ID" value="CAD9472623.1"/>
    <property type="molecule type" value="Transcribed_RNA"/>
</dbReference>
<proteinExistence type="predicted"/>
<evidence type="ECO:0000256" key="2">
    <source>
        <dbReference type="SAM" id="MobiDB-lite"/>
    </source>
</evidence>
<evidence type="ECO:0000313" key="3">
    <source>
        <dbReference type="EMBL" id="CAD9472623.1"/>
    </source>
</evidence>
<feature type="region of interest" description="Disordered" evidence="2">
    <location>
        <begin position="361"/>
        <end position="387"/>
    </location>
</feature>
<dbReference type="GO" id="GO:0030863">
    <property type="term" value="C:cortical cytoskeleton"/>
    <property type="evidence" value="ECO:0007669"/>
    <property type="project" value="TreeGrafter"/>
</dbReference>
<feature type="compositionally biased region" description="Basic and acidic residues" evidence="2">
    <location>
        <begin position="181"/>
        <end position="215"/>
    </location>
</feature>
<feature type="coiled-coil region" evidence="1">
    <location>
        <begin position="126"/>
        <end position="160"/>
    </location>
</feature>
<name>A0A7S2E651_9STRA</name>
<keyword evidence="1" id="KW-0175">Coiled coil</keyword>
<organism evidence="3">
    <name type="scientific">Helicotheca tamesis</name>
    <dbReference type="NCBI Taxonomy" id="374047"/>
    <lineage>
        <taxon>Eukaryota</taxon>
        <taxon>Sar</taxon>
        <taxon>Stramenopiles</taxon>
        <taxon>Ochrophyta</taxon>
        <taxon>Bacillariophyta</taxon>
        <taxon>Mediophyceae</taxon>
        <taxon>Lithodesmiophycidae</taxon>
        <taxon>Lithodesmiales</taxon>
        <taxon>Lithodesmiaceae</taxon>
        <taxon>Helicotheca</taxon>
    </lineage>
</organism>
<dbReference type="PANTHER" id="PTHR37009">
    <property type="entry name" value="EF-HAND DOMAIN-CONTAINING PROTEIN"/>
    <property type="match status" value="1"/>
</dbReference>
<protein>
    <submittedName>
        <fullName evidence="3">Uncharacterized protein</fullName>
    </submittedName>
</protein>
<dbReference type="AlphaFoldDB" id="A0A7S2E651"/>
<dbReference type="PANTHER" id="PTHR37009:SF2">
    <property type="entry name" value="TOLA PROTEIN"/>
    <property type="match status" value="1"/>
</dbReference>
<dbReference type="GO" id="GO:0051764">
    <property type="term" value="P:actin crosslink formation"/>
    <property type="evidence" value="ECO:0007669"/>
    <property type="project" value="TreeGrafter"/>
</dbReference>
<feature type="region of interest" description="Disordered" evidence="2">
    <location>
        <begin position="164"/>
        <end position="215"/>
    </location>
</feature>
<dbReference type="GO" id="GO:0030046">
    <property type="term" value="P:parallel actin filament bundle assembly"/>
    <property type="evidence" value="ECO:0007669"/>
    <property type="project" value="TreeGrafter"/>
</dbReference>
<evidence type="ECO:0000256" key="1">
    <source>
        <dbReference type="SAM" id="Coils"/>
    </source>
</evidence>
<reference evidence="3" key="1">
    <citation type="submission" date="2021-01" db="EMBL/GenBank/DDBJ databases">
        <authorList>
            <person name="Corre E."/>
            <person name="Pelletier E."/>
            <person name="Niang G."/>
            <person name="Scheremetjew M."/>
            <person name="Finn R."/>
            <person name="Kale V."/>
            <person name="Holt S."/>
            <person name="Cochrane G."/>
            <person name="Meng A."/>
            <person name="Brown T."/>
            <person name="Cohen L."/>
        </authorList>
    </citation>
    <scope>NUCLEOTIDE SEQUENCE</scope>
    <source>
        <strain evidence="3">CCMP826</strain>
    </source>
</reference>
<dbReference type="GO" id="GO:0051015">
    <property type="term" value="F:actin filament binding"/>
    <property type="evidence" value="ECO:0007669"/>
    <property type="project" value="TreeGrafter"/>
</dbReference>
<sequence length="387" mass="43468">MVCEPANDSSSKKLAFLTSQKFKEQAVWFLNAIDADQEECEIVWRMHKKSASLEKLNEDGTHLDEFSAHRVLENAKKACTIKEMREYMLRINPNHKRVSLLELLIYKFDCDWKAIVNAKQYDRKKEKEAQAQLKEAKKTLAEATATAQKASEDAEKARIAEENALVQKQESSKAAEASRIAQERFSKEKVHANETLEKMKHEESEVQRQKEELEKTANDESLGIVKRNRAKAMLAMKKNEDSLPFAAAKLQNEAAVKKLSRAEAAAGKAAKDAEIALANAEKAEKESRQARKEAIETGKAAEAIIPIASEACSRVQVVLNEVLAEKKAGKGTIFYIERELQEAKKFLPRRKFAVLQKEADNARKEAMPENENENAHPNIVPAISVGP</sequence>
<feature type="coiled-coil region" evidence="1">
    <location>
        <begin position="266"/>
        <end position="297"/>
    </location>
</feature>
<gene>
    <name evidence="3" type="ORF">HTAM1171_LOCUS1670</name>
</gene>
<accession>A0A7S2E651</accession>
<dbReference type="InterPro" id="IPR053356">
    <property type="entry name" value="Calcium-reg_actin-bundling"/>
</dbReference>